<reference evidence="2 3" key="1">
    <citation type="journal article" date="2009" name="Nature">
        <title>The Sorghum bicolor genome and the diversification of grasses.</title>
        <authorList>
            <person name="Paterson A.H."/>
            <person name="Bowers J.E."/>
            <person name="Bruggmann R."/>
            <person name="Dubchak I."/>
            <person name="Grimwood J."/>
            <person name="Gundlach H."/>
            <person name="Haberer G."/>
            <person name="Hellsten U."/>
            <person name="Mitros T."/>
            <person name="Poliakov A."/>
            <person name="Schmutz J."/>
            <person name="Spannagl M."/>
            <person name="Tang H."/>
            <person name="Wang X."/>
            <person name="Wicker T."/>
            <person name="Bharti A.K."/>
            <person name="Chapman J."/>
            <person name="Feltus F.A."/>
            <person name="Gowik U."/>
            <person name="Grigoriev I.V."/>
            <person name="Lyons E."/>
            <person name="Maher C.A."/>
            <person name="Martis M."/>
            <person name="Narechania A."/>
            <person name="Otillar R.P."/>
            <person name="Penning B.W."/>
            <person name="Salamov A.A."/>
            <person name="Wang Y."/>
            <person name="Zhang L."/>
            <person name="Carpita N.C."/>
            <person name="Freeling M."/>
            <person name="Gingle A.R."/>
            <person name="Hash C.T."/>
            <person name="Keller B."/>
            <person name="Klein P."/>
            <person name="Kresovich S."/>
            <person name="McCann M.C."/>
            <person name="Ming R."/>
            <person name="Peterson D.G."/>
            <person name="Mehboob-ur-Rahman"/>
            <person name="Ware D."/>
            <person name="Westhoff P."/>
            <person name="Mayer K.F."/>
            <person name="Messing J."/>
            <person name="Rokhsar D.S."/>
        </authorList>
    </citation>
    <scope>NUCLEOTIDE SEQUENCE [LARGE SCALE GENOMIC DNA]</scope>
    <source>
        <strain evidence="3">cv. BTx623</strain>
    </source>
</reference>
<evidence type="ECO:0000313" key="2">
    <source>
        <dbReference type="EMBL" id="OQU88735.1"/>
    </source>
</evidence>
<dbReference type="InParanoid" id="A0A1W0W309"/>
<dbReference type="InterPro" id="IPR007612">
    <property type="entry name" value="LOR"/>
</dbReference>
<dbReference type="Proteomes" id="UP000000768">
    <property type="component" value="Chromosome 2"/>
</dbReference>
<dbReference type="Pfam" id="PF04525">
    <property type="entry name" value="LOR"/>
    <property type="match status" value="1"/>
</dbReference>
<dbReference type="PANTHER" id="PTHR31087">
    <property type="match status" value="1"/>
</dbReference>
<reference evidence="3" key="2">
    <citation type="journal article" date="2018" name="Plant J.">
        <title>The Sorghum bicolor reference genome: improved assembly, gene annotations, a transcriptome atlas, and signatures of genome organization.</title>
        <authorList>
            <person name="McCormick R.F."/>
            <person name="Truong S.K."/>
            <person name="Sreedasyam A."/>
            <person name="Jenkins J."/>
            <person name="Shu S."/>
            <person name="Sims D."/>
            <person name="Kennedy M."/>
            <person name="Amirebrahimi M."/>
            <person name="Weers B.D."/>
            <person name="McKinley B."/>
            <person name="Mattison A."/>
            <person name="Morishige D.T."/>
            <person name="Grimwood J."/>
            <person name="Schmutz J."/>
            <person name="Mullet J.E."/>
        </authorList>
    </citation>
    <scope>NUCLEOTIDE SEQUENCE [LARGE SCALE GENOMIC DNA]</scope>
    <source>
        <strain evidence="3">cv. BTx623</strain>
    </source>
</reference>
<dbReference type="InterPro" id="IPR038595">
    <property type="entry name" value="LOR_sf"/>
</dbReference>
<organism evidence="2 3">
    <name type="scientific">Sorghum bicolor</name>
    <name type="common">Sorghum</name>
    <name type="synonym">Sorghum vulgare</name>
    <dbReference type="NCBI Taxonomy" id="4558"/>
    <lineage>
        <taxon>Eukaryota</taxon>
        <taxon>Viridiplantae</taxon>
        <taxon>Streptophyta</taxon>
        <taxon>Embryophyta</taxon>
        <taxon>Tracheophyta</taxon>
        <taxon>Spermatophyta</taxon>
        <taxon>Magnoliopsida</taxon>
        <taxon>Liliopsida</taxon>
        <taxon>Poales</taxon>
        <taxon>Poaceae</taxon>
        <taxon>PACMAD clade</taxon>
        <taxon>Panicoideae</taxon>
        <taxon>Andropogonodae</taxon>
        <taxon>Andropogoneae</taxon>
        <taxon>Sorghinae</taxon>
        <taxon>Sorghum</taxon>
    </lineage>
</organism>
<keyword evidence="3" id="KW-1185">Reference proteome</keyword>
<dbReference type="OMA" id="EWEAFRG"/>
<accession>A0A1W0W309</accession>
<gene>
    <name evidence="2" type="ORF">SORBI_3002G082350</name>
</gene>
<comment type="similarity">
    <text evidence="1">Belongs to the LOR family.</text>
</comment>
<evidence type="ECO:0008006" key="4">
    <source>
        <dbReference type="Google" id="ProtNLM"/>
    </source>
</evidence>
<dbReference type="Gramene" id="OQU88735">
    <property type="protein sequence ID" value="OQU88735"/>
    <property type="gene ID" value="SORBI_3002G082350"/>
</dbReference>
<name>A0A1W0W309_SORBI</name>
<dbReference type="EMBL" id="CM000761">
    <property type="protein sequence ID" value="OQU88735.1"/>
    <property type="molecule type" value="Genomic_DNA"/>
</dbReference>
<dbReference type="AlphaFoldDB" id="A0A1W0W309"/>
<protein>
    <recommendedName>
        <fullName evidence="4">Tubby C-terminal domain-containing protein</fullName>
    </recommendedName>
</protein>
<evidence type="ECO:0000256" key="1">
    <source>
        <dbReference type="ARBA" id="ARBA00005437"/>
    </source>
</evidence>
<dbReference type="Gene3D" id="2.40.160.200">
    <property type="entry name" value="LURP1-related"/>
    <property type="match status" value="1"/>
</dbReference>
<dbReference type="InterPro" id="IPR025659">
    <property type="entry name" value="Tubby-like_C"/>
</dbReference>
<evidence type="ECO:0000313" key="3">
    <source>
        <dbReference type="Proteomes" id="UP000000768"/>
    </source>
</evidence>
<sequence>MNLDKVVGSWLLSSWRRLGFPGGGGGARAFSGLYGEWEAFRGDGHGHGHGGGELLFTAKKSTIVQMDIFLASNRAKEVCDFRIKCTFYEGSADIYLGNSNTVIAQIRRHRTVLGKSRFSVTVFPNVDYVFIMALVVMLNEIHVERRRHT</sequence>
<dbReference type="SUPFAM" id="SSF54518">
    <property type="entry name" value="Tubby C-terminal domain-like"/>
    <property type="match status" value="1"/>
</dbReference>
<dbReference type="STRING" id="4558.A0A1W0W309"/>
<proteinExistence type="inferred from homology"/>
<dbReference type="PANTHER" id="PTHR31087:SF87">
    <property type="entry name" value="PROTEIN LURP-ONE-RELATED 15"/>
    <property type="match status" value="1"/>
</dbReference>